<dbReference type="Proteomes" id="UP001341281">
    <property type="component" value="Chromosome 03"/>
</dbReference>
<organism evidence="1 2">
    <name type="scientific">Paspalum notatum var. saurae</name>
    <dbReference type="NCBI Taxonomy" id="547442"/>
    <lineage>
        <taxon>Eukaryota</taxon>
        <taxon>Viridiplantae</taxon>
        <taxon>Streptophyta</taxon>
        <taxon>Embryophyta</taxon>
        <taxon>Tracheophyta</taxon>
        <taxon>Spermatophyta</taxon>
        <taxon>Magnoliopsida</taxon>
        <taxon>Liliopsida</taxon>
        <taxon>Poales</taxon>
        <taxon>Poaceae</taxon>
        <taxon>PACMAD clade</taxon>
        <taxon>Panicoideae</taxon>
        <taxon>Andropogonodae</taxon>
        <taxon>Paspaleae</taxon>
        <taxon>Paspalinae</taxon>
        <taxon>Paspalum</taxon>
    </lineage>
</organism>
<keyword evidence="2" id="KW-1185">Reference proteome</keyword>
<dbReference type="SUPFAM" id="SSF81383">
    <property type="entry name" value="F-box domain"/>
    <property type="match status" value="1"/>
</dbReference>
<dbReference type="AlphaFoldDB" id="A0AAQ3T3W3"/>
<protein>
    <recommendedName>
        <fullName evidence="3">F-box domain-containing protein</fullName>
    </recommendedName>
</protein>
<reference evidence="1 2" key="1">
    <citation type="submission" date="2024-02" db="EMBL/GenBank/DDBJ databases">
        <title>High-quality chromosome-scale genome assembly of Pensacola bahiagrass (Paspalum notatum Flugge var. saurae).</title>
        <authorList>
            <person name="Vega J.M."/>
            <person name="Podio M."/>
            <person name="Orjuela J."/>
            <person name="Siena L.A."/>
            <person name="Pessino S.C."/>
            <person name="Combes M.C."/>
            <person name="Mariac C."/>
            <person name="Albertini E."/>
            <person name="Pupilli F."/>
            <person name="Ortiz J.P.A."/>
            <person name="Leblanc O."/>
        </authorList>
    </citation>
    <scope>NUCLEOTIDE SEQUENCE [LARGE SCALE GENOMIC DNA]</scope>
    <source>
        <strain evidence="1">R1</strain>
        <tissue evidence="1">Leaf</tissue>
    </source>
</reference>
<dbReference type="EMBL" id="CP144747">
    <property type="protein sequence ID" value="WVZ66329.1"/>
    <property type="molecule type" value="Genomic_DNA"/>
</dbReference>
<proteinExistence type="predicted"/>
<sequence>MALPAPRKANRQAWPPLLTLTDDLLEDVFLRVPTPADLSRACIACATFRRIITGLSFLRRFRAIHPPPLLGFIPWEESGFLPAQPPYPSAPLARAVAEAADFSYSFVPDGKWNKPWSPWVSCDVRQGRVLLKCCRVHDDISMSPLDVELVVCDPIFRRYVVLPPLPGDLVVAHDDPNSGLGHLLAPTGEDEEETSFRLIFTAANHANLVAFVYSSVTGHCISQLEFSGHCLAVLLGRLLRPDYSQGCFFWTSLWRERSLVLDSTRMEFSIVHNVPYRLNKLDSGGPAIFVGAEGTPEMFFLSHSHDLLQFHVKSRNEPSDRWQLRGTIPLPGHYYKYYVILGAAEGFLFIRAMCSFKHPCDCCFLDTKTRELKKVCGCRCANNQDCLSCANAFFGFPPSLSRA</sequence>
<evidence type="ECO:0008006" key="3">
    <source>
        <dbReference type="Google" id="ProtNLM"/>
    </source>
</evidence>
<gene>
    <name evidence="1" type="ORF">U9M48_015568</name>
</gene>
<dbReference type="InterPro" id="IPR036047">
    <property type="entry name" value="F-box-like_dom_sf"/>
</dbReference>
<dbReference type="PANTHER" id="PTHR31264">
    <property type="entry name" value="OS07G0554500 PROTEIN-RELATED"/>
    <property type="match status" value="1"/>
</dbReference>
<evidence type="ECO:0000313" key="2">
    <source>
        <dbReference type="Proteomes" id="UP001341281"/>
    </source>
</evidence>
<evidence type="ECO:0000313" key="1">
    <source>
        <dbReference type="EMBL" id="WVZ66329.1"/>
    </source>
</evidence>
<dbReference type="PANTHER" id="PTHR31264:SF11">
    <property type="entry name" value="OS07G0555100 PROTEIN"/>
    <property type="match status" value="1"/>
</dbReference>
<name>A0AAQ3T3W3_PASNO</name>
<accession>A0AAQ3T3W3</accession>